<evidence type="ECO:0000313" key="4">
    <source>
        <dbReference type="Proteomes" id="UP001597399"/>
    </source>
</evidence>
<dbReference type="PROSITE" id="PS50883">
    <property type="entry name" value="EAL"/>
    <property type="match status" value="1"/>
</dbReference>
<organism evidence="3 4">
    <name type="scientific">Sporolactobacillus shoreicorticis</name>
    <dbReference type="NCBI Taxonomy" id="1923877"/>
    <lineage>
        <taxon>Bacteria</taxon>
        <taxon>Bacillati</taxon>
        <taxon>Bacillota</taxon>
        <taxon>Bacilli</taxon>
        <taxon>Bacillales</taxon>
        <taxon>Sporolactobacillaceae</taxon>
        <taxon>Sporolactobacillus</taxon>
    </lineage>
</organism>
<dbReference type="Gene3D" id="1.10.3210.10">
    <property type="entry name" value="Hypothetical protein af1432"/>
    <property type="match status" value="1"/>
</dbReference>
<gene>
    <name evidence="3" type="ORF">ACFSUE_16560</name>
</gene>
<dbReference type="InterPro" id="IPR014408">
    <property type="entry name" value="dGMP_Pdiesterase_EAL/HD-GYP"/>
</dbReference>
<dbReference type="RefSeq" id="WP_253060957.1">
    <property type="nucleotide sequence ID" value="NZ_JAMXWM010000007.1"/>
</dbReference>
<dbReference type="SMART" id="SM00052">
    <property type="entry name" value="EAL"/>
    <property type="match status" value="1"/>
</dbReference>
<sequence length="412" mass="47523">MDIYVARQPILDRKMKLFGYELLYRKNNTNAFSGSSDRHATASLLANSVLVIGFDELIEGTHGFINFPEDFLIQQLPRLLPKKKIIVEILERVRPSHEVIEACRSLKRDGYILALDDFIFGRKGYEELINLADMIKVEFSRANIKDQIRLIQKYHGKKTFLAEKVETMLDYRFALAMGYDLFQGYFFSRPLMVNAKEIGYQQTVLIRILNELRQPDPDLDRIVKLIHADVGLTYKLLHAANTIQYGSKYPIHSVRQALARIGAKEMAQWIQIMMIKGFEHVENAELIKRSLIRGKMLERIAVMTKKEHDAADYFITGIFSSLDQILNQPMQAILTKLPLNPLIRDALLGVPNELKNSLAAVINFEQANWDKVRLFIEKNALTSKQFMSFYLSAIKWEHSLNEFDGKQPLPKT</sequence>
<dbReference type="Pfam" id="PF08668">
    <property type="entry name" value="HDOD"/>
    <property type="match status" value="1"/>
</dbReference>
<dbReference type="SUPFAM" id="SSF109604">
    <property type="entry name" value="HD-domain/PDEase-like"/>
    <property type="match status" value="1"/>
</dbReference>
<dbReference type="Pfam" id="PF00563">
    <property type="entry name" value="EAL"/>
    <property type="match status" value="1"/>
</dbReference>
<dbReference type="Gene3D" id="3.20.20.450">
    <property type="entry name" value="EAL domain"/>
    <property type="match status" value="1"/>
</dbReference>
<accession>A0ABW5S6Y9</accession>
<evidence type="ECO:0000259" key="1">
    <source>
        <dbReference type="PROSITE" id="PS50883"/>
    </source>
</evidence>
<evidence type="ECO:0000259" key="2">
    <source>
        <dbReference type="PROSITE" id="PS51833"/>
    </source>
</evidence>
<dbReference type="EMBL" id="JBHUMQ010000039">
    <property type="protein sequence ID" value="MFD2695220.1"/>
    <property type="molecule type" value="Genomic_DNA"/>
</dbReference>
<dbReference type="InterPro" id="IPR052340">
    <property type="entry name" value="RNase_Y/CdgJ"/>
</dbReference>
<proteinExistence type="predicted"/>
<reference evidence="4" key="1">
    <citation type="journal article" date="2019" name="Int. J. Syst. Evol. Microbiol.">
        <title>The Global Catalogue of Microorganisms (GCM) 10K type strain sequencing project: providing services to taxonomists for standard genome sequencing and annotation.</title>
        <authorList>
            <consortium name="The Broad Institute Genomics Platform"/>
            <consortium name="The Broad Institute Genome Sequencing Center for Infectious Disease"/>
            <person name="Wu L."/>
            <person name="Ma J."/>
        </authorList>
    </citation>
    <scope>NUCLEOTIDE SEQUENCE [LARGE SCALE GENOMIC DNA]</scope>
    <source>
        <strain evidence="4">TISTR 2466</strain>
    </source>
</reference>
<keyword evidence="4" id="KW-1185">Reference proteome</keyword>
<dbReference type="PANTHER" id="PTHR33525">
    <property type="match status" value="1"/>
</dbReference>
<dbReference type="PIRSF" id="PIRSF003180">
    <property type="entry name" value="DiGMPpdiest_YuxH"/>
    <property type="match status" value="1"/>
</dbReference>
<feature type="domain" description="EAL" evidence="1">
    <location>
        <begin position="1"/>
        <end position="204"/>
    </location>
</feature>
<name>A0ABW5S6Y9_9BACL</name>
<evidence type="ECO:0000313" key="3">
    <source>
        <dbReference type="EMBL" id="MFD2695220.1"/>
    </source>
</evidence>
<dbReference type="PROSITE" id="PS51833">
    <property type="entry name" value="HDOD"/>
    <property type="match status" value="1"/>
</dbReference>
<dbReference type="SUPFAM" id="SSF141868">
    <property type="entry name" value="EAL domain-like"/>
    <property type="match status" value="1"/>
</dbReference>
<dbReference type="Proteomes" id="UP001597399">
    <property type="component" value="Unassembled WGS sequence"/>
</dbReference>
<dbReference type="PANTHER" id="PTHR33525:SF4">
    <property type="entry name" value="CYCLIC DI-GMP PHOSPHODIESTERASE CDGJ"/>
    <property type="match status" value="1"/>
</dbReference>
<protein>
    <submittedName>
        <fullName evidence="3">EAL and HDOD domain-containing protein</fullName>
    </submittedName>
</protein>
<comment type="caution">
    <text evidence="3">The sequence shown here is derived from an EMBL/GenBank/DDBJ whole genome shotgun (WGS) entry which is preliminary data.</text>
</comment>
<feature type="domain" description="HDOD" evidence="2">
    <location>
        <begin position="198"/>
        <end position="385"/>
    </location>
</feature>
<dbReference type="InterPro" id="IPR001633">
    <property type="entry name" value="EAL_dom"/>
</dbReference>
<dbReference type="InterPro" id="IPR013976">
    <property type="entry name" value="HDOD"/>
</dbReference>
<dbReference type="InterPro" id="IPR035919">
    <property type="entry name" value="EAL_sf"/>
</dbReference>